<dbReference type="EMBL" id="VBOZ01000029">
    <property type="protein sequence ID" value="TMQ63858.1"/>
    <property type="molecule type" value="Genomic_DNA"/>
</dbReference>
<evidence type="ECO:0000313" key="3">
    <source>
        <dbReference type="EMBL" id="TMQ63858.1"/>
    </source>
</evidence>
<protein>
    <submittedName>
        <fullName evidence="3">Anti-sigma regulatory factor</fullName>
    </submittedName>
</protein>
<feature type="region of interest" description="Disordered" evidence="1">
    <location>
        <begin position="1"/>
        <end position="23"/>
    </location>
</feature>
<dbReference type="SUPFAM" id="SSF55874">
    <property type="entry name" value="ATPase domain of HSP90 chaperone/DNA topoisomerase II/histidine kinase"/>
    <property type="match status" value="1"/>
</dbReference>
<evidence type="ECO:0000256" key="1">
    <source>
        <dbReference type="SAM" id="MobiDB-lite"/>
    </source>
</evidence>
<dbReference type="CDD" id="cd16934">
    <property type="entry name" value="HATPase_RsbT-like"/>
    <property type="match status" value="1"/>
</dbReference>
<accession>A0A538TJQ5</accession>
<dbReference type="InterPro" id="IPR036890">
    <property type="entry name" value="HATPase_C_sf"/>
</dbReference>
<sequence length="148" mass="15345">MSTSASSDNNSSAPSGSPEQGVPLVTEADIVAARQKGRELALGIGFSPGDATLIATAISELARNIVTYAKRGEIRLIPIELNGKRGLTVVAKDEGAGIADVRQALQDGYSTAGRLGLGLPGVKRLMDEMEIVSQLGVGTTVTAKKWKP</sequence>
<organism evidence="3 4">
    <name type="scientific">Eiseniibacteriota bacterium</name>
    <dbReference type="NCBI Taxonomy" id="2212470"/>
    <lineage>
        <taxon>Bacteria</taxon>
        <taxon>Candidatus Eiseniibacteriota</taxon>
    </lineage>
</organism>
<comment type="caution">
    <text evidence="3">The sequence shown here is derived from an EMBL/GenBank/DDBJ whole genome shotgun (WGS) entry which is preliminary data.</text>
</comment>
<dbReference type="SMART" id="SM00387">
    <property type="entry name" value="HATPase_c"/>
    <property type="match status" value="1"/>
</dbReference>
<proteinExistence type="predicted"/>
<dbReference type="Pfam" id="PF13581">
    <property type="entry name" value="HATPase_c_2"/>
    <property type="match status" value="1"/>
</dbReference>
<gene>
    <name evidence="3" type="ORF">E6K79_09485</name>
</gene>
<reference evidence="3 4" key="1">
    <citation type="journal article" date="2019" name="Nat. Microbiol.">
        <title>Mediterranean grassland soil C-N compound turnover is dependent on rainfall and depth, and is mediated by genomically divergent microorganisms.</title>
        <authorList>
            <person name="Diamond S."/>
            <person name="Andeer P.F."/>
            <person name="Li Z."/>
            <person name="Crits-Christoph A."/>
            <person name="Burstein D."/>
            <person name="Anantharaman K."/>
            <person name="Lane K.R."/>
            <person name="Thomas B.C."/>
            <person name="Pan C."/>
            <person name="Northen T.R."/>
            <person name="Banfield J.F."/>
        </authorList>
    </citation>
    <scope>NUCLEOTIDE SEQUENCE [LARGE SCALE GENOMIC DNA]</scope>
    <source>
        <strain evidence="3">WS_9</strain>
    </source>
</reference>
<dbReference type="Proteomes" id="UP000317691">
    <property type="component" value="Unassembled WGS sequence"/>
</dbReference>
<feature type="compositionally biased region" description="Low complexity" evidence="1">
    <location>
        <begin position="1"/>
        <end position="18"/>
    </location>
</feature>
<dbReference type="AlphaFoldDB" id="A0A538TJQ5"/>
<name>A0A538TJQ5_UNCEI</name>
<feature type="domain" description="Histidine kinase/HSP90-like ATPase" evidence="2">
    <location>
        <begin position="49"/>
        <end position="148"/>
    </location>
</feature>
<evidence type="ECO:0000313" key="4">
    <source>
        <dbReference type="Proteomes" id="UP000317691"/>
    </source>
</evidence>
<dbReference type="InterPro" id="IPR003594">
    <property type="entry name" value="HATPase_dom"/>
</dbReference>
<dbReference type="Gene3D" id="3.30.565.10">
    <property type="entry name" value="Histidine kinase-like ATPase, C-terminal domain"/>
    <property type="match status" value="1"/>
</dbReference>
<evidence type="ECO:0000259" key="2">
    <source>
        <dbReference type="SMART" id="SM00387"/>
    </source>
</evidence>